<evidence type="ECO:0000256" key="1">
    <source>
        <dbReference type="ARBA" id="ARBA00004651"/>
    </source>
</evidence>
<dbReference type="PRINTS" id="PR00812">
    <property type="entry name" value="BCTERIALGSPF"/>
</dbReference>
<evidence type="ECO:0000256" key="7">
    <source>
        <dbReference type="SAM" id="Phobius"/>
    </source>
</evidence>
<dbReference type="PANTHER" id="PTHR30012:SF0">
    <property type="entry name" value="TYPE II SECRETION SYSTEM PROTEIN F-RELATED"/>
    <property type="match status" value="1"/>
</dbReference>
<evidence type="ECO:0000256" key="5">
    <source>
        <dbReference type="ARBA" id="ARBA00022989"/>
    </source>
</evidence>
<dbReference type="InterPro" id="IPR047692">
    <property type="entry name" value="T4P_ComGB"/>
</dbReference>
<organism evidence="9 10">
    <name type="scientific">Staphylococcus agnetis</name>
    <dbReference type="NCBI Taxonomy" id="985762"/>
    <lineage>
        <taxon>Bacteria</taxon>
        <taxon>Bacillati</taxon>
        <taxon>Bacillota</taxon>
        <taxon>Bacilli</taxon>
        <taxon>Bacillales</taxon>
        <taxon>Staphylococcaceae</taxon>
        <taxon>Staphylococcus</taxon>
    </lineage>
</organism>
<comment type="subcellular location">
    <subcellularLocation>
        <location evidence="1">Cell membrane</location>
        <topology evidence="1">Multi-pass membrane protein</topology>
    </subcellularLocation>
</comment>
<feature type="domain" description="Type II secretion system protein GspF" evidence="8">
    <location>
        <begin position="27"/>
        <end position="139"/>
    </location>
</feature>
<keyword evidence="3" id="KW-1003">Cell membrane</keyword>
<dbReference type="NCBIfam" id="NF041012">
    <property type="entry name" value="T4P_ComGB"/>
    <property type="match status" value="1"/>
</dbReference>
<dbReference type="InterPro" id="IPR003004">
    <property type="entry name" value="GspF/PilC"/>
</dbReference>
<proteinExistence type="inferred from homology"/>
<name>A0A2T4MJ41_9STAP</name>
<keyword evidence="4 7" id="KW-0812">Transmembrane</keyword>
<evidence type="ECO:0000256" key="4">
    <source>
        <dbReference type="ARBA" id="ARBA00022692"/>
    </source>
</evidence>
<feature type="transmembrane region" description="Helical" evidence="7">
    <location>
        <begin position="123"/>
        <end position="143"/>
    </location>
</feature>
<evidence type="ECO:0000256" key="6">
    <source>
        <dbReference type="ARBA" id="ARBA00023136"/>
    </source>
</evidence>
<feature type="transmembrane region" description="Helical" evidence="7">
    <location>
        <begin position="170"/>
        <end position="189"/>
    </location>
</feature>
<keyword evidence="5 7" id="KW-1133">Transmembrane helix</keyword>
<dbReference type="GeneID" id="57691646"/>
<comment type="similarity">
    <text evidence="2">Belongs to the GSP F family.</text>
</comment>
<dbReference type="InterPro" id="IPR018076">
    <property type="entry name" value="T2SS_GspF_dom"/>
</dbReference>
<evidence type="ECO:0000256" key="2">
    <source>
        <dbReference type="ARBA" id="ARBA00005745"/>
    </source>
</evidence>
<dbReference type="AlphaFoldDB" id="A0A2T4MJ41"/>
<evidence type="ECO:0000256" key="3">
    <source>
        <dbReference type="ARBA" id="ARBA00022475"/>
    </source>
</evidence>
<keyword evidence="6 7" id="KW-0472">Membrane</keyword>
<dbReference type="EMBL" id="WMFL01000088">
    <property type="protein sequence ID" value="NJI03643.1"/>
    <property type="molecule type" value="Genomic_DNA"/>
</dbReference>
<comment type="caution">
    <text evidence="9">The sequence shown here is derived from an EMBL/GenBank/DDBJ whole genome shotgun (WGS) entry which is preliminary data.</text>
</comment>
<dbReference type="Gene3D" id="1.20.81.30">
    <property type="entry name" value="Type II secretion system (T2SS), domain F"/>
    <property type="match status" value="2"/>
</dbReference>
<feature type="domain" description="Type II secretion system protein GspF" evidence="8">
    <location>
        <begin position="224"/>
        <end position="345"/>
    </location>
</feature>
<dbReference type="GO" id="GO:0005886">
    <property type="term" value="C:plasma membrane"/>
    <property type="evidence" value="ECO:0007669"/>
    <property type="project" value="UniProtKB-SubCell"/>
</dbReference>
<evidence type="ECO:0000313" key="10">
    <source>
        <dbReference type="Proteomes" id="UP000646308"/>
    </source>
</evidence>
<dbReference type="RefSeq" id="WP_107368913.1">
    <property type="nucleotide sequence ID" value="NZ_CP031266.1"/>
</dbReference>
<evidence type="ECO:0000313" key="9">
    <source>
        <dbReference type="EMBL" id="NJI03643.1"/>
    </source>
</evidence>
<dbReference type="PANTHER" id="PTHR30012">
    <property type="entry name" value="GENERAL SECRETION PATHWAY PROTEIN"/>
    <property type="match status" value="1"/>
</dbReference>
<accession>A0A2T4MJ41</accession>
<feature type="transmembrane region" description="Helical" evidence="7">
    <location>
        <begin position="326"/>
        <end position="347"/>
    </location>
</feature>
<evidence type="ECO:0000259" key="8">
    <source>
        <dbReference type="Pfam" id="PF00482"/>
    </source>
</evidence>
<sequence length="355" mass="42525">MRTHLENIKNRVNMRQIKKHHLTLMIRLYALLEHGFTLVEAMNFLYGQLNIKNALINKQFNQLLQRGSTCYDLFKFLKYPETILMQLYFAEQYSALPNTLKQCHAYYKQNQILMKQFYKSIQYPVILLTIFMVLIVILNQTVMPEFQSMYQSMDLKEDVLQFILRKSIEYLPYIFIILLLMITTAYYLFKQWLSKLTISKQIQILSHLPIFHKYYRLFITYQITNQFALFFKNGITFNQIVYIYSQQKENRFLQYLGATISTSLQNGSTLSEIMRQFQCFEAQFISYIEQGEKRDKLDIELLVYSQFLMDHIESFIKKHISYIQPVMFGLIGLLILSVYLVMMLPIFNMMQTIQN</sequence>
<protein>
    <submittedName>
        <fullName evidence="9">Type II secretion system F family protein</fullName>
    </submittedName>
</protein>
<dbReference type="Proteomes" id="UP000646308">
    <property type="component" value="Unassembled WGS sequence"/>
</dbReference>
<gene>
    <name evidence="9" type="ORF">GLV84_12455</name>
</gene>
<reference evidence="9" key="1">
    <citation type="submission" date="2019-11" db="EMBL/GenBank/DDBJ databases">
        <title>Whole genome comparisons of Staphylococcus agnetis isolates from cattle and chickens.</title>
        <authorList>
            <person name="Rhoads D."/>
            <person name="Shwani A."/>
            <person name="Adkins P."/>
            <person name="Calcutt M."/>
            <person name="Middleton J."/>
        </authorList>
    </citation>
    <scope>NUCLEOTIDE SEQUENCE</scope>
    <source>
        <strain evidence="9">1387</strain>
    </source>
</reference>
<dbReference type="Pfam" id="PF00482">
    <property type="entry name" value="T2SSF"/>
    <property type="match status" value="2"/>
</dbReference>
<dbReference type="InterPro" id="IPR042094">
    <property type="entry name" value="T2SS_GspF_sf"/>
</dbReference>